<reference evidence="2" key="1">
    <citation type="submission" date="2020-03" db="EMBL/GenBank/DDBJ databases">
        <authorList>
            <person name="Kislichkina A."/>
            <person name="Dentovskaya S."/>
            <person name="Shaikhutdinov R."/>
            <person name="Ivanov S."/>
            <person name="Sizova A."/>
            <person name="Solomentsev V."/>
            <person name="Bogun A."/>
        </authorList>
    </citation>
    <scope>NUCLEOTIDE SEQUENCE</scope>
    <source>
        <strain evidence="2">SCPM-O-B-8025</strain>
    </source>
</reference>
<protein>
    <submittedName>
        <fullName evidence="2">Uncharacterized protein</fullName>
    </submittedName>
</protein>
<feature type="signal peptide" evidence="1">
    <location>
        <begin position="1"/>
        <end position="28"/>
    </location>
</feature>
<organism evidence="2 3">
    <name type="scientific">Yersinia massiliensis</name>
    <dbReference type="NCBI Taxonomy" id="419257"/>
    <lineage>
        <taxon>Bacteria</taxon>
        <taxon>Pseudomonadati</taxon>
        <taxon>Pseudomonadota</taxon>
        <taxon>Gammaproteobacteria</taxon>
        <taxon>Enterobacterales</taxon>
        <taxon>Yersiniaceae</taxon>
        <taxon>Yersinia</taxon>
    </lineage>
</organism>
<gene>
    <name evidence="2" type="ORF">HB980_07080</name>
</gene>
<dbReference type="Proteomes" id="UP000698240">
    <property type="component" value="Unassembled WGS sequence"/>
</dbReference>
<keyword evidence="1" id="KW-0732">Signal</keyword>
<sequence length="52" mass="6202">MKNRRMTLLWGLLVGGALALSMTQTVRAAEMGWDHYPYNYCMTCFHPLWFYR</sequence>
<accession>A0AA90XT77</accession>
<name>A0AA90XT77_9GAMM</name>
<proteinExistence type="predicted"/>
<evidence type="ECO:0000313" key="2">
    <source>
        <dbReference type="EMBL" id="NIL26308.1"/>
    </source>
</evidence>
<evidence type="ECO:0000256" key="1">
    <source>
        <dbReference type="SAM" id="SignalP"/>
    </source>
</evidence>
<dbReference type="AlphaFoldDB" id="A0AA90XT77"/>
<comment type="caution">
    <text evidence="2">The sequence shown here is derived from an EMBL/GenBank/DDBJ whole genome shotgun (WGS) entry which is preliminary data.</text>
</comment>
<feature type="chain" id="PRO_5041655449" evidence="1">
    <location>
        <begin position="29"/>
        <end position="52"/>
    </location>
</feature>
<evidence type="ECO:0000313" key="3">
    <source>
        <dbReference type="Proteomes" id="UP000698240"/>
    </source>
</evidence>
<dbReference type="EMBL" id="JAASAN010000002">
    <property type="protein sequence ID" value="NIL26308.1"/>
    <property type="molecule type" value="Genomic_DNA"/>
</dbReference>
<dbReference type="RefSeq" id="WP_155410997.1">
    <property type="nucleotide sequence ID" value="NZ_CABHYD010000369.1"/>
</dbReference>